<reference evidence="3" key="1">
    <citation type="submission" date="2020-02" db="EMBL/GenBank/DDBJ databases">
        <authorList>
            <person name="Meier V. D."/>
        </authorList>
    </citation>
    <scope>NUCLEOTIDE SEQUENCE</scope>
    <source>
        <strain evidence="3">AVDCRST_MAG41</strain>
    </source>
</reference>
<feature type="signal peptide" evidence="2">
    <location>
        <begin position="1"/>
        <end position="23"/>
    </location>
</feature>
<feature type="compositionally biased region" description="Pro residues" evidence="1">
    <location>
        <begin position="77"/>
        <end position="87"/>
    </location>
</feature>
<evidence type="ECO:0000313" key="3">
    <source>
        <dbReference type="EMBL" id="CAA9228631.1"/>
    </source>
</evidence>
<evidence type="ECO:0000256" key="1">
    <source>
        <dbReference type="SAM" id="MobiDB-lite"/>
    </source>
</evidence>
<dbReference type="EMBL" id="CADCTP010000086">
    <property type="protein sequence ID" value="CAA9228631.1"/>
    <property type="molecule type" value="Genomic_DNA"/>
</dbReference>
<dbReference type="PROSITE" id="PS51257">
    <property type="entry name" value="PROKAR_LIPOPROTEIN"/>
    <property type="match status" value="1"/>
</dbReference>
<feature type="region of interest" description="Disordered" evidence="1">
    <location>
        <begin position="23"/>
        <end position="93"/>
    </location>
</feature>
<evidence type="ECO:0000256" key="2">
    <source>
        <dbReference type="SAM" id="SignalP"/>
    </source>
</evidence>
<dbReference type="AlphaFoldDB" id="A0A6J4HMU4"/>
<organism evidence="3">
    <name type="scientific">uncultured Mycobacteriales bacterium</name>
    <dbReference type="NCBI Taxonomy" id="581187"/>
    <lineage>
        <taxon>Bacteria</taxon>
        <taxon>Bacillati</taxon>
        <taxon>Actinomycetota</taxon>
        <taxon>Actinomycetes</taxon>
        <taxon>Mycobacteriales</taxon>
        <taxon>environmental samples</taxon>
    </lineage>
</organism>
<accession>A0A6J4HMU4</accession>
<feature type="chain" id="PRO_5026746505" evidence="2">
    <location>
        <begin position="24"/>
        <end position="194"/>
    </location>
</feature>
<gene>
    <name evidence="3" type="ORF">AVDCRST_MAG41-806</name>
</gene>
<name>A0A6J4HMU4_9ACTN</name>
<keyword evidence="2" id="KW-0732">Signal</keyword>
<feature type="compositionally biased region" description="Low complexity" evidence="1">
    <location>
        <begin position="63"/>
        <end position="76"/>
    </location>
</feature>
<protein>
    <submittedName>
        <fullName evidence="3">Uncharacterized protein</fullName>
    </submittedName>
</protein>
<sequence>MVRRWASALVLLGLLAGCESTPAGDGTPEAAPVPAGSTSPGLPVPDEPTEPATTSAAPPPTTTAPTTTPATTTAPTTTPPVATPPRTAPAGRRCPADVAATLPDSRPATLIAGFRTSRFRLYYCRTAGGQLYYRGISRADAAKATTLPARRIAGGFEARGVEAGSVYVFRVAQGRLFVIQDGKQIFVEPIIATL</sequence>
<proteinExistence type="predicted"/>